<dbReference type="EMBL" id="HG793142">
    <property type="protein sequence ID" value="CRL23465.1"/>
    <property type="molecule type" value="Genomic_DNA"/>
</dbReference>
<feature type="region of interest" description="Disordered" evidence="1">
    <location>
        <begin position="218"/>
        <end position="256"/>
    </location>
</feature>
<organism evidence="2 3">
    <name type="scientific">Penicillium camemberti (strain FM 013)</name>
    <dbReference type="NCBI Taxonomy" id="1429867"/>
    <lineage>
        <taxon>Eukaryota</taxon>
        <taxon>Fungi</taxon>
        <taxon>Dikarya</taxon>
        <taxon>Ascomycota</taxon>
        <taxon>Pezizomycotina</taxon>
        <taxon>Eurotiomycetes</taxon>
        <taxon>Eurotiomycetidae</taxon>
        <taxon>Eurotiales</taxon>
        <taxon>Aspergillaceae</taxon>
        <taxon>Penicillium</taxon>
    </lineage>
</organism>
<feature type="region of interest" description="Disordered" evidence="1">
    <location>
        <begin position="358"/>
        <end position="398"/>
    </location>
</feature>
<dbReference type="AlphaFoldDB" id="A0A0G4PAZ2"/>
<evidence type="ECO:0000256" key="1">
    <source>
        <dbReference type="SAM" id="MobiDB-lite"/>
    </source>
</evidence>
<sequence length="590" mass="63941">MPLNPVLRGGNKRDERDRGPECDARGYIGQIYLEPQRGRIEHYSPKKRIQSLPRDGQGTPEFRAATVPFEPFEGEARDGIPDKQSRPFPFSKSSIANHNFVYLAMGRVSISVLVAGLVGYAFAGMHHPAHGHRHRHLMPPIEDLEPRNLAWDNVNNAPDDFVVESITLTTTTTVFGNCAPTNPIHSTLTLVKHRPEPTPCAQDHAVHSLTRPEAYEEHWHQREQQPEPIIPAPTNTRPAQSQFTQPKPPAPRPTQPEAITTMVKTQTITKTATNTVKVTVYPGGSPVPLANTYTGIPSKAEKAAALADTLPKGSLEEEKAVPAKRPSPPPPNKNNGGPINAVLDLPSEVLPDLPVVDQILPGPKPDGPTSADWTKTPPKGQFSTNKFGGRTQPKGKGTEIQYQGNVGKPWGSNIINVSPTEAHTYKYVAQFTGSNDEPWTVVVWNKVGPDGKLTGWYGNSALTFTLAPGETRYVAFDEDSEGAWGAAPGDHLPKDQWGGYSCTWGEFGFGDGENNGWSGWDVSAIQAQIANQPVQGMSICQADGKGCSIITPDAKKVVDAYVKSKKHLDGIGGAASPGPVRLKVVLDYRG</sequence>
<dbReference type="PANTHER" id="PTHR42039:SF2">
    <property type="entry name" value="ALLERGEN ASP F4 (AFU_ORTHOLOGUE AFUA_2G03830)-RELATED"/>
    <property type="match status" value="1"/>
</dbReference>
<protein>
    <submittedName>
        <fullName evidence="2">Str. FM013</fullName>
    </submittedName>
</protein>
<dbReference type="GO" id="GO:0019863">
    <property type="term" value="F:IgE binding"/>
    <property type="evidence" value="ECO:0007669"/>
    <property type="project" value="InterPro"/>
</dbReference>
<dbReference type="Proteomes" id="UP000053732">
    <property type="component" value="Unassembled WGS sequence"/>
</dbReference>
<dbReference type="STRING" id="1429867.A0A0G4PAZ2"/>
<feature type="region of interest" description="Disordered" evidence="1">
    <location>
        <begin position="312"/>
        <end position="343"/>
    </location>
</feature>
<reference evidence="2 3" key="1">
    <citation type="journal article" date="2014" name="Nat. Commun.">
        <title>Multiple recent horizontal transfers of a large genomic region in cheese making fungi.</title>
        <authorList>
            <person name="Cheeseman K."/>
            <person name="Ropars J."/>
            <person name="Renault P."/>
            <person name="Dupont J."/>
            <person name="Gouzy J."/>
            <person name="Branca A."/>
            <person name="Abraham A.L."/>
            <person name="Ceppi M."/>
            <person name="Conseiller E."/>
            <person name="Debuchy R."/>
            <person name="Malagnac F."/>
            <person name="Goarin A."/>
            <person name="Silar P."/>
            <person name="Lacoste S."/>
            <person name="Sallet E."/>
            <person name="Bensimon A."/>
            <person name="Giraud T."/>
            <person name="Brygoo Y."/>
        </authorList>
    </citation>
    <scope>NUCLEOTIDE SEQUENCE [LARGE SCALE GENOMIC DNA]</scope>
    <source>
        <strain evidence="3">FM 013</strain>
    </source>
</reference>
<evidence type="ECO:0000313" key="3">
    <source>
        <dbReference type="Proteomes" id="UP000053732"/>
    </source>
</evidence>
<dbReference type="GO" id="GO:0005576">
    <property type="term" value="C:extracellular region"/>
    <property type="evidence" value="ECO:0007669"/>
    <property type="project" value="InterPro"/>
</dbReference>
<dbReference type="InterPro" id="IPR038903">
    <property type="entry name" value="Allergen_Asp_f_4"/>
</dbReference>
<feature type="compositionally biased region" description="Polar residues" evidence="1">
    <location>
        <begin position="233"/>
        <end position="243"/>
    </location>
</feature>
<name>A0A0G4PAZ2_PENC3</name>
<accession>A0A0G4PAZ2</accession>
<dbReference type="Pfam" id="PF25312">
    <property type="entry name" value="Allergen_Asp_f_4"/>
    <property type="match status" value="1"/>
</dbReference>
<evidence type="ECO:0000313" key="2">
    <source>
        <dbReference type="EMBL" id="CRL23465.1"/>
    </source>
</evidence>
<gene>
    <name evidence="2" type="ORF">PCAMFM013_S009g000405</name>
</gene>
<feature type="compositionally biased region" description="Basic and acidic residues" evidence="1">
    <location>
        <begin position="11"/>
        <end position="23"/>
    </location>
</feature>
<proteinExistence type="predicted"/>
<dbReference type="PANTHER" id="PTHR42039">
    <property type="entry name" value="PUTATIVE (AFU_ORTHOLOGUE AFUA_3G02940)-RELATED"/>
    <property type="match status" value="1"/>
</dbReference>
<feature type="region of interest" description="Disordered" evidence="1">
    <location>
        <begin position="1"/>
        <end position="23"/>
    </location>
</feature>
<keyword evidence="3" id="KW-1185">Reference proteome</keyword>